<gene>
    <name evidence="1" type="ORF">A4D02_14535</name>
</gene>
<dbReference type="RefSeq" id="WP_041346508.1">
    <property type="nucleotide sequence ID" value="NZ_LWBO01000077.1"/>
</dbReference>
<comment type="caution">
    <text evidence="1">The sequence shown here is derived from an EMBL/GenBank/DDBJ whole genome shotgun (WGS) entry which is preliminary data.</text>
</comment>
<evidence type="ECO:0000313" key="2">
    <source>
        <dbReference type="Proteomes" id="UP000192277"/>
    </source>
</evidence>
<keyword evidence="2" id="KW-1185">Reference proteome</keyword>
<name>A0ABX3NN33_9BACT</name>
<proteinExistence type="predicted"/>
<dbReference type="Proteomes" id="UP000192277">
    <property type="component" value="Unassembled WGS sequence"/>
</dbReference>
<sequence>MGFQNNSWGVGQTYTWQSATSATVLIPTSVRHNELVILPAINTSPTQTVFPNLFTPNNDGKNDVYMVFSNVIQTMRLVIFNQWGGEGV</sequence>
<dbReference type="EMBL" id="LWBO01000077">
    <property type="protein sequence ID" value="OQP40146.1"/>
    <property type="molecule type" value="Genomic_DNA"/>
</dbReference>
<organism evidence="1 2">
    <name type="scientific">Niastella koreensis</name>
    <dbReference type="NCBI Taxonomy" id="354356"/>
    <lineage>
        <taxon>Bacteria</taxon>
        <taxon>Pseudomonadati</taxon>
        <taxon>Bacteroidota</taxon>
        <taxon>Chitinophagia</taxon>
        <taxon>Chitinophagales</taxon>
        <taxon>Chitinophagaceae</taxon>
        <taxon>Niastella</taxon>
    </lineage>
</organism>
<evidence type="ECO:0000313" key="1">
    <source>
        <dbReference type="EMBL" id="OQP40146.1"/>
    </source>
</evidence>
<dbReference type="Pfam" id="PF13585">
    <property type="entry name" value="CHU_C"/>
    <property type="match status" value="1"/>
</dbReference>
<reference evidence="1 2" key="1">
    <citation type="submission" date="2016-04" db="EMBL/GenBank/DDBJ databases">
        <authorList>
            <person name="Chen L."/>
            <person name="Zhuang W."/>
            <person name="Wang G."/>
        </authorList>
    </citation>
    <scope>NUCLEOTIDE SEQUENCE [LARGE SCALE GENOMIC DNA]</scope>
    <source>
        <strain evidence="2">GR20</strain>
    </source>
</reference>
<protein>
    <submittedName>
        <fullName evidence="1">Uncharacterized protein</fullName>
    </submittedName>
</protein>
<accession>A0ABX3NN33</accession>